<dbReference type="EMBL" id="CVRI01000047">
    <property type="protein sequence ID" value="CRK98395.1"/>
    <property type="molecule type" value="Genomic_DNA"/>
</dbReference>
<reference evidence="5 6" key="1">
    <citation type="submission" date="2015-04" db="EMBL/GenBank/DDBJ databases">
        <authorList>
            <person name="Syromyatnikov M.Y."/>
            <person name="Popov V.N."/>
        </authorList>
    </citation>
    <scope>NUCLEOTIDE SEQUENCE [LARGE SCALE GENOMIC DNA]</scope>
</reference>
<feature type="domain" description="EF-hand" evidence="4">
    <location>
        <begin position="116"/>
        <end position="151"/>
    </location>
</feature>
<dbReference type="PANTHER" id="PTHR23048:SF0">
    <property type="entry name" value="CALMODULIN LIKE 3"/>
    <property type="match status" value="1"/>
</dbReference>
<dbReference type="Pfam" id="PF13499">
    <property type="entry name" value="EF-hand_7"/>
    <property type="match status" value="2"/>
</dbReference>
<dbReference type="GO" id="GO:0016460">
    <property type="term" value="C:myosin II complex"/>
    <property type="evidence" value="ECO:0007669"/>
    <property type="project" value="TreeGrafter"/>
</dbReference>
<dbReference type="SMART" id="SM00054">
    <property type="entry name" value="EFh"/>
    <property type="match status" value="4"/>
</dbReference>
<name>A0A1J1IDV0_9DIPT</name>
<evidence type="ECO:0000256" key="3">
    <source>
        <dbReference type="SAM" id="MobiDB-lite"/>
    </source>
</evidence>
<evidence type="ECO:0000256" key="1">
    <source>
        <dbReference type="ARBA" id="ARBA00022737"/>
    </source>
</evidence>
<dbReference type="PANTHER" id="PTHR23048">
    <property type="entry name" value="MYOSIN LIGHT CHAIN 1, 3"/>
    <property type="match status" value="1"/>
</dbReference>
<feature type="compositionally biased region" description="Polar residues" evidence="3">
    <location>
        <begin position="195"/>
        <end position="216"/>
    </location>
</feature>
<dbReference type="PROSITE" id="PS00018">
    <property type="entry name" value="EF_HAND_1"/>
    <property type="match status" value="3"/>
</dbReference>
<keyword evidence="2" id="KW-0106">Calcium</keyword>
<keyword evidence="1" id="KW-0677">Repeat</keyword>
<feature type="domain" description="EF-hand" evidence="4">
    <location>
        <begin position="70"/>
        <end position="105"/>
    </location>
</feature>
<dbReference type="GO" id="GO:0005509">
    <property type="term" value="F:calcium ion binding"/>
    <property type="evidence" value="ECO:0007669"/>
    <property type="project" value="InterPro"/>
</dbReference>
<feature type="domain" description="EF-hand" evidence="4">
    <location>
        <begin position="152"/>
        <end position="187"/>
    </location>
</feature>
<dbReference type="SUPFAM" id="SSF47473">
    <property type="entry name" value="EF-hand"/>
    <property type="match status" value="1"/>
</dbReference>
<keyword evidence="6" id="KW-1185">Reference proteome</keyword>
<feature type="domain" description="EF-hand" evidence="4">
    <location>
        <begin position="34"/>
        <end position="69"/>
    </location>
</feature>
<dbReference type="Proteomes" id="UP000183832">
    <property type="component" value="Unassembled WGS sequence"/>
</dbReference>
<dbReference type="STRING" id="568069.A0A1J1IDV0"/>
<protein>
    <submittedName>
        <fullName evidence="5">CLUMA_CG011754, isoform A</fullName>
    </submittedName>
</protein>
<dbReference type="CDD" id="cd00051">
    <property type="entry name" value="EFh"/>
    <property type="match status" value="2"/>
</dbReference>
<dbReference type="Gene3D" id="1.10.238.10">
    <property type="entry name" value="EF-hand"/>
    <property type="match status" value="2"/>
</dbReference>
<dbReference type="AlphaFoldDB" id="A0A1J1IDV0"/>
<proteinExistence type="predicted"/>
<dbReference type="InterPro" id="IPR018247">
    <property type="entry name" value="EF_Hand_1_Ca_BS"/>
</dbReference>
<dbReference type="InterPro" id="IPR002048">
    <property type="entry name" value="EF_hand_dom"/>
</dbReference>
<evidence type="ECO:0000256" key="2">
    <source>
        <dbReference type="ARBA" id="ARBA00022837"/>
    </source>
</evidence>
<evidence type="ECO:0000259" key="4">
    <source>
        <dbReference type="PROSITE" id="PS50222"/>
    </source>
</evidence>
<evidence type="ECO:0000313" key="5">
    <source>
        <dbReference type="EMBL" id="CRK98395.1"/>
    </source>
</evidence>
<dbReference type="PROSITE" id="PS50222">
    <property type="entry name" value="EF_HAND_2"/>
    <property type="match status" value="4"/>
</dbReference>
<dbReference type="FunFam" id="1.10.238.10:FF:000003">
    <property type="entry name" value="Calmodulin A"/>
    <property type="match status" value="1"/>
</dbReference>
<gene>
    <name evidence="5" type="ORF">CLUMA_CG011754</name>
</gene>
<accession>A0A1J1IDV0</accession>
<dbReference type="OrthoDB" id="26525at2759"/>
<feature type="region of interest" description="Disordered" evidence="3">
    <location>
        <begin position="195"/>
        <end position="235"/>
    </location>
</feature>
<dbReference type="InterPro" id="IPR011992">
    <property type="entry name" value="EF-hand-dom_pair"/>
</dbReference>
<sequence>MDSSMEEELKAIGKSIMGKRKLSLQRTPPTFTENQLKDLRTAFDLLDRDQDGMVTPTELQFMLRNLGIELSDELIDGLMKEASKTGNGLIDETEFLQWIARIQALRETETTAEDDDLTQDLVAAFRVFDRDSNGYITLDELQRAMQMIGENVSDAQLNEMLTLADLDKDGKINYEEIFKASAQFIDPITPVVESSSQYQTKSQSRNVQPNDQLSEQLQDEPQKSQKSQTPENQQNNQNLANLIALTISESTQLNDQIKNDFASLHPQFSLRDASQDGMEQSRNGAQPITLQLLCTRGYDSNCAPSQSYPGYQTNFISRYWNKEGRGYHPADYNSKHDRVGPFQLFDEKTDLKVQDDETMINEATHDEFADDFPE</sequence>
<organism evidence="5 6">
    <name type="scientific">Clunio marinus</name>
    <dbReference type="NCBI Taxonomy" id="568069"/>
    <lineage>
        <taxon>Eukaryota</taxon>
        <taxon>Metazoa</taxon>
        <taxon>Ecdysozoa</taxon>
        <taxon>Arthropoda</taxon>
        <taxon>Hexapoda</taxon>
        <taxon>Insecta</taxon>
        <taxon>Pterygota</taxon>
        <taxon>Neoptera</taxon>
        <taxon>Endopterygota</taxon>
        <taxon>Diptera</taxon>
        <taxon>Nematocera</taxon>
        <taxon>Chironomoidea</taxon>
        <taxon>Chironomidae</taxon>
        <taxon>Clunio</taxon>
    </lineage>
</organism>
<dbReference type="InterPro" id="IPR050230">
    <property type="entry name" value="CALM/Myosin/TropC-like"/>
</dbReference>
<evidence type="ECO:0000313" key="6">
    <source>
        <dbReference type="Proteomes" id="UP000183832"/>
    </source>
</evidence>